<evidence type="ECO:0000313" key="2">
    <source>
        <dbReference type="Proteomes" id="UP001516400"/>
    </source>
</evidence>
<gene>
    <name evidence="1" type="ORF">HHI36_015132</name>
</gene>
<dbReference type="Proteomes" id="UP001516400">
    <property type="component" value="Unassembled WGS sequence"/>
</dbReference>
<dbReference type="AlphaFoldDB" id="A0ABD2N5I7"/>
<sequence length="320" mass="37780">MKPMNDIKRLQKELEHCQVNHDENKSFKSEYLRDLNSFLEKLDPNHDGVIMRTKKLKSSNSVEDLLNLQKEWKNLEKNLSTTKPEEVRKVDVLLENFETSIKAKRRSLAELMKKTNFESGQRRSDEIIRTSAKIFDLAEIQTTKPTKKLSREQVTPSKKYGTIEYTLQEITKISDRVEELGKNILAFEGTSEDLEYNFFRASLIDKKQILQNLAHRSSWNQVDVFKLEILEKIGFYEEYLKYKLNQNILDMKLNKKLVDLESKIKQFSGSYQNIQFRSIDNELNDCLKEAELIDIVDKTDNFKQKINFLKTMLKRNHIVM</sequence>
<keyword evidence="2" id="KW-1185">Reference proteome</keyword>
<proteinExistence type="predicted"/>
<reference evidence="1 2" key="1">
    <citation type="journal article" date="2021" name="BMC Biol.">
        <title>Horizontally acquired antibacterial genes associated with adaptive radiation of ladybird beetles.</title>
        <authorList>
            <person name="Li H.S."/>
            <person name="Tang X.F."/>
            <person name="Huang Y.H."/>
            <person name="Xu Z.Y."/>
            <person name="Chen M.L."/>
            <person name="Du X.Y."/>
            <person name="Qiu B.Y."/>
            <person name="Chen P.T."/>
            <person name="Zhang W."/>
            <person name="Slipinski A."/>
            <person name="Escalona H.E."/>
            <person name="Waterhouse R.M."/>
            <person name="Zwick A."/>
            <person name="Pang H."/>
        </authorList>
    </citation>
    <scope>NUCLEOTIDE SEQUENCE [LARGE SCALE GENOMIC DNA]</scope>
    <source>
        <strain evidence="1">SYSU2018</strain>
    </source>
</reference>
<accession>A0ABD2N5I7</accession>
<protein>
    <submittedName>
        <fullName evidence="1">Uncharacterized protein</fullName>
    </submittedName>
</protein>
<evidence type="ECO:0000313" key="1">
    <source>
        <dbReference type="EMBL" id="KAL3273702.1"/>
    </source>
</evidence>
<name>A0ABD2N5I7_9CUCU</name>
<comment type="caution">
    <text evidence="1">The sequence shown here is derived from an EMBL/GenBank/DDBJ whole genome shotgun (WGS) entry which is preliminary data.</text>
</comment>
<dbReference type="EMBL" id="JABFTP020000062">
    <property type="protein sequence ID" value="KAL3273702.1"/>
    <property type="molecule type" value="Genomic_DNA"/>
</dbReference>
<organism evidence="1 2">
    <name type="scientific">Cryptolaemus montrouzieri</name>
    <dbReference type="NCBI Taxonomy" id="559131"/>
    <lineage>
        <taxon>Eukaryota</taxon>
        <taxon>Metazoa</taxon>
        <taxon>Ecdysozoa</taxon>
        <taxon>Arthropoda</taxon>
        <taxon>Hexapoda</taxon>
        <taxon>Insecta</taxon>
        <taxon>Pterygota</taxon>
        <taxon>Neoptera</taxon>
        <taxon>Endopterygota</taxon>
        <taxon>Coleoptera</taxon>
        <taxon>Polyphaga</taxon>
        <taxon>Cucujiformia</taxon>
        <taxon>Coccinelloidea</taxon>
        <taxon>Coccinellidae</taxon>
        <taxon>Scymninae</taxon>
        <taxon>Scymnini</taxon>
        <taxon>Cryptolaemus</taxon>
    </lineage>
</organism>